<organism evidence="7 8">
    <name type="scientific">Melanomma pulvis-pyrius CBS 109.77</name>
    <dbReference type="NCBI Taxonomy" id="1314802"/>
    <lineage>
        <taxon>Eukaryota</taxon>
        <taxon>Fungi</taxon>
        <taxon>Dikarya</taxon>
        <taxon>Ascomycota</taxon>
        <taxon>Pezizomycotina</taxon>
        <taxon>Dothideomycetes</taxon>
        <taxon>Pleosporomycetidae</taxon>
        <taxon>Pleosporales</taxon>
        <taxon>Melanommataceae</taxon>
        <taxon>Melanomma</taxon>
    </lineage>
</organism>
<evidence type="ECO:0008006" key="9">
    <source>
        <dbReference type="Google" id="ProtNLM"/>
    </source>
</evidence>
<keyword evidence="5" id="KW-0175">Coiled coil</keyword>
<name>A0A6A6WNV8_9PLEO</name>
<evidence type="ECO:0000313" key="8">
    <source>
        <dbReference type="Proteomes" id="UP000799757"/>
    </source>
</evidence>
<dbReference type="EMBL" id="MU002679">
    <property type="protein sequence ID" value="KAF2785779.1"/>
    <property type="molecule type" value="Genomic_DNA"/>
</dbReference>
<dbReference type="PANTHER" id="PTHR46349">
    <property type="entry name" value="CINGULIN-LIKE PROTEIN 1-RELATED"/>
    <property type="match status" value="1"/>
</dbReference>
<sequence>MADEDKEKAEKVAAAKKRYEQLKKQKAKKAGGAKKKDDKTDAADAESSTTAEKAEDAPELGEAAPTSPGPAEDDEPSELPKSTPSHGRGPSVAVESRLRSASFYRGGDGPTSPAAIAPGGGVSSDIYREQAQRIEELERENKKLVGDVEEGERRWKKGEEELEDLREGRGDVALAVEKGKEAEKLKTEVESLKRQLSHLQTQSSKTNRRVSNSSPSHTSSIDDLNAQLASKSGTIESLELEISNLNKQLTDQTRNTNSLQTQISTLESALQKAEQESSSTKTELSDLKANLDKASERAVQEGSDRSSAETRIAQIEAELGAANRKASDSISRAELLEKKIETLTQLHRDNDARNQIRVQEHKKIEREAAELRTRVTGLSNENARLREAEQRRRKADLGNIEDSSVQELVDEERDRLLVKVRELEEENFELRRGVWRDRRRDMQPSIEGETDFDDVDLSGTTPSRSAPRQGSSLQDVINSGISAFTGQPLPHRRSDAASAGKPTGGLGRAREQSLGSLDDDFEFDEEAFRKAHEEEQKLRIERVREIKRGLSAFAGWRADFVDVRAGWGGVFEV</sequence>
<evidence type="ECO:0000313" key="7">
    <source>
        <dbReference type="EMBL" id="KAF2785779.1"/>
    </source>
</evidence>
<evidence type="ECO:0000256" key="1">
    <source>
        <dbReference type="ARBA" id="ARBA00004496"/>
    </source>
</evidence>
<comment type="subcellular location">
    <subcellularLocation>
        <location evidence="1">Cytoplasm</location>
    </subcellularLocation>
</comment>
<feature type="region of interest" description="Disordered" evidence="6">
    <location>
        <begin position="186"/>
        <end position="227"/>
    </location>
</feature>
<feature type="compositionally biased region" description="Polar residues" evidence="6">
    <location>
        <begin position="197"/>
        <end position="227"/>
    </location>
</feature>
<accession>A0A6A6WNV8</accession>
<dbReference type="Proteomes" id="UP000799757">
    <property type="component" value="Unassembled WGS sequence"/>
</dbReference>
<dbReference type="PANTHER" id="PTHR46349:SF6">
    <property type="entry name" value="MYOSIN-6-LIKE"/>
    <property type="match status" value="1"/>
</dbReference>
<feature type="compositionally biased region" description="Basic residues" evidence="6">
    <location>
        <begin position="24"/>
        <end position="33"/>
    </location>
</feature>
<feature type="region of interest" description="Disordered" evidence="6">
    <location>
        <begin position="1"/>
        <end position="123"/>
    </location>
</feature>
<evidence type="ECO:0000256" key="6">
    <source>
        <dbReference type="SAM" id="MobiDB-lite"/>
    </source>
</evidence>
<dbReference type="Gene3D" id="1.20.5.340">
    <property type="match status" value="1"/>
</dbReference>
<keyword evidence="8" id="KW-1185">Reference proteome</keyword>
<reference evidence="7" key="1">
    <citation type="journal article" date="2020" name="Stud. Mycol.">
        <title>101 Dothideomycetes genomes: a test case for predicting lifestyles and emergence of pathogens.</title>
        <authorList>
            <person name="Haridas S."/>
            <person name="Albert R."/>
            <person name="Binder M."/>
            <person name="Bloem J."/>
            <person name="Labutti K."/>
            <person name="Salamov A."/>
            <person name="Andreopoulos B."/>
            <person name="Baker S."/>
            <person name="Barry K."/>
            <person name="Bills G."/>
            <person name="Bluhm B."/>
            <person name="Cannon C."/>
            <person name="Castanera R."/>
            <person name="Culley D."/>
            <person name="Daum C."/>
            <person name="Ezra D."/>
            <person name="Gonzalez J."/>
            <person name="Henrissat B."/>
            <person name="Kuo A."/>
            <person name="Liang C."/>
            <person name="Lipzen A."/>
            <person name="Lutzoni F."/>
            <person name="Magnuson J."/>
            <person name="Mondo S."/>
            <person name="Nolan M."/>
            <person name="Ohm R."/>
            <person name="Pangilinan J."/>
            <person name="Park H.-J."/>
            <person name="Ramirez L."/>
            <person name="Alfaro M."/>
            <person name="Sun H."/>
            <person name="Tritt A."/>
            <person name="Yoshinaga Y."/>
            <person name="Zwiers L.-H."/>
            <person name="Turgeon B."/>
            <person name="Goodwin S."/>
            <person name="Spatafora J."/>
            <person name="Crous P."/>
            <person name="Grigoriev I."/>
        </authorList>
    </citation>
    <scope>NUCLEOTIDE SEQUENCE</scope>
    <source>
        <strain evidence="7">CBS 109.77</strain>
    </source>
</reference>
<keyword evidence="3" id="KW-0518">Myosin</keyword>
<feature type="region of interest" description="Disordered" evidence="6">
    <location>
        <begin position="445"/>
        <end position="512"/>
    </location>
</feature>
<feature type="compositionally biased region" description="Polar residues" evidence="6">
    <location>
        <begin position="458"/>
        <end position="485"/>
    </location>
</feature>
<proteinExistence type="predicted"/>
<evidence type="ECO:0000256" key="3">
    <source>
        <dbReference type="ARBA" id="ARBA00023123"/>
    </source>
</evidence>
<feature type="coiled-coil region" evidence="5">
    <location>
        <begin position="361"/>
        <end position="433"/>
    </location>
</feature>
<keyword evidence="4" id="KW-0505">Motor protein</keyword>
<dbReference type="AlphaFoldDB" id="A0A6A6WNV8"/>
<evidence type="ECO:0000256" key="5">
    <source>
        <dbReference type="SAM" id="Coils"/>
    </source>
</evidence>
<keyword evidence="2" id="KW-0963">Cytoplasm</keyword>
<feature type="compositionally biased region" description="Basic and acidic residues" evidence="6">
    <location>
        <begin position="1"/>
        <end position="23"/>
    </location>
</feature>
<evidence type="ECO:0000256" key="2">
    <source>
        <dbReference type="ARBA" id="ARBA00022490"/>
    </source>
</evidence>
<gene>
    <name evidence="7" type="ORF">K505DRAFT_380684</name>
</gene>
<dbReference type="OrthoDB" id="5413982at2759"/>
<evidence type="ECO:0000256" key="4">
    <source>
        <dbReference type="ARBA" id="ARBA00023175"/>
    </source>
</evidence>
<protein>
    <recommendedName>
        <fullName evidence="9">M protein repeat protein</fullName>
    </recommendedName>
</protein>